<dbReference type="AlphaFoldDB" id="A0A3N4ULV6"/>
<comment type="caution">
    <text evidence="2">The sequence shown here is derived from an EMBL/GenBank/DDBJ whole genome shotgun (WGS) entry which is preliminary data.</text>
</comment>
<evidence type="ECO:0000313" key="3">
    <source>
        <dbReference type="Proteomes" id="UP000269689"/>
    </source>
</evidence>
<dbReference type="OrthoDB" id="7870097at2"/>
<dbReference type="RefSeq" id="WP_123791649.1">
    <property type="nucleotide sequence ID" value="NZ_RKQK01000001.1"/>
</dbReference>
<evidence type="ECO:0000256" key="1">
    <source>
        <dbReference type="SAM" id="Phobius"/>
    </source>
</evidence>
<sequence length="68" mass="7202">MTPDLISLIAIKSSGVAVGVFIGVLIGLSMRANKGNRSGLFRDSIYATAFLASMGAWAITILLRMIMV</sequence>
<feature type="transmembrane region" description="Helical" evidence="1">
    <location>
        <begin position="6"/>
        <end position="28"/>
    </location>
</feature>
<reference evidence="2 3" key="1">
    <citation type="submission" date="2018-11" db="EMBL/GenBank/DDBJ databases">
        <title>Genomic Encyclopedia of Type Strains, Phase IV (KMG-IV): sequencing the most valuable type-strain genomes for metagenomic binning, comparative biology and taxonomic classification.</title>
        <authorList>
            <person name="Goeker M."/>
        </authorList>
    </citation>
    <scope>NUCLEOTIDE SEQUENCE [LARGE SCALE GENOMIC DNA]</scope>
    <source>
        <strain evidence="2 3">DSM 104731</strain>
    </source>
</reference>
<proteinExistence type="predicted"/>
<keyword evidence="1" id="KW-0812">Transmembrane</keyword>
<organism evidence="2 3">
    <name type="scientific">Pacificibacter maritimus</name>
    <dbReference type="NCBI Taxonomy" id="762213"/>
    <lineage>
        <taxon>Bacteria</taxon>
        <taxon>Pseudomonadati</taxon>
        <taxon>Pseudomonadota</taxon>
        <taxon>Alphaproteobacteria</taxon>
        <taxon>Rhodobacterales</taxon>
        <taxon>Roseobacteraceae</taxon>
        <taxon>Pacificibacter</taxon>
    </lineage>
</organism>
<keyword evidence="1" id="KW-0472">Membrane</keyword>
<dbReference type="Proteomes" id="UP000269689">
    <property type="component" value="Unassembled WGS sequence"/>
</dbReference>
<evidence type="ECO:0000313" key="2">
    <source>
        <dbReference type="EMBL" id="RPE71433.1"/>
    </source>
</evidence>
<keyword evidence="3" id="KW-1185">Reference proteome</keyword>
<gene>
    <name evidence="2" type="ORF">EDD53_0551</name>
</gene>
<protein>
    <submittedName>
        <fullName evidence="2">Uncharacterized protein</fullName>
    </submittedName>
</protein>
<feature type="transmembrane region" description="Helical" evidence="1">
    <location>
        <begin position="49"/>
        <end position="67"/>
    </location>
</feature>
<accession>A0A3N4ULV6</accession>
<keyword evidence="1" id="KW-1133">Transmembrane helix</keyword>
<dbReference type="EMBL" id="RKQK01000001">
    <property type="protein sequence ID" value="RPE71433.1"/>
    <property type="molecule type" value="Genomic_DNA"/>
</dbReference>
<name>A0A3N4ULV6_9RHOB</name>